<name>A0A3Q8X9C6_9BACL</name>
<protein>
    <submittedName>
        <fullName evidence="2">Sigma-70 family RNA polymerase sigma factor</fullName>
    </submittedName>
</protein>
<dbReference type="GO" id="GO:0006352">
    <property type="term" value="P:DNA-templated transcription initiation"/>
    <property type="evidence" value="ECO:0007669"/>
    <property type="project" value="InterPro"/>
</dbReference>
<evidence type="ECO:0000313" key="3">
    <source>
        <dbReference type="Proteomes" id="UP000272528"/>
    </source>
</evidence>
<dbReference type="Proteomes" id="UP000272528">
    <property type="component" value="Chromosome"/>
</dbReference>
<evidence type="ECO:0000313" key="2">
    <source>
        <dbReference type="EMBL" id="AZN43370.1"/>
    </source>
</evidence>
<dbReference type="InterPro" id="IPR013324">
    <property type="entry name" value="RNA_pol_sigma_r3/r4-like"/>
</dbReference>
<organism evidence="2 3">
    <name type="scientific">Paenibacillus albus</name>
    <dbReference type="NCBI Taxonomy" id="2495582"/>
    <lineage>
        <taxon>Bacteria</taxon>
        <taxon>Bacillati</taxon>
        <taxon>Bacillota</taxon>
        <taxon>Bacilli</taxon>
        <taxon>Bacillales</taxon>
        <taxon>Paenibacillaceae</taxon>
        <taxon>Paenibacillus</taxon>
    </lineage>
</organism>
<sequence>MRIMAIGHLYNHRDGMTIMNLGAATPDNYRRSRQMARMLHARTSNKAQRSIISEMVGDCEYAIQWLETGRRPGSVRGVERPMRISSWDPGWIDSYSSPNSRYVIERDTTSKELTNDERFRIEEAMRELSDRERQCFMLHVVDGMSFEDIGRELHLGKSTVQVYMERAREKIENAKLTSLFLLE</sequence>
<dbReference type="InterPro" id="IPR000792">
    <property type="entry name" value="Tscrpt_reg_LuxR_C"/>
</dbReference>
<dbReference type="EMBL" id="CP034437">
    <property type="protein sequence ID" value="AZN43370.1"/>
    <property type="molecule type" value="Genomic_DNA"/>
</dbReference>
<gene>
    <name evidence="2" type="ORF">EJC50_29515</name>
</gene>
<accession>A0A3Q8X9C6</accession>
<dbReference type="OrthoDB" id="2083683at2"/>
<dbReference type="Pfam" id="PF08281">
    <property type="entry name" value="Sigma70_r4_2"/>
    <property type="match status" value="1"/>
</dbReference>
<dbReference type="Gene3D" id="1.10.10.10">
    <property type="entry name" value="Winged helix-like DNA-binding domain superfamily/Winged helix DNA-binding domain"/>
    <property type="match status" value="1"/>
</dbReference>
<keyword evidence="3" id="KW-1185">Reference proteome</keyword>
<evidence type="ECO:0000259" key="1">
    <source>
        <dbReference type="SMART" id="SM00421"/>
    </source>
</evidence>
<reference evidence="3" key="1">
    <citation type="submission" date="2018-12" db="EMBL/GenBank/DDBJ databases">
        <title>Genome sequence of Peanibacillus sp.</title>
        <authorList>
            <person name="Subramani G."/>
            <person name="Srinivasan S."/>
            <person name="Kim M.K."/>
        </authorList>
    </citation>
    <scope>NUCLEOTIDE SEQUENCE [LARGE SCALE GENOMIC DNA]</scope>
    <source>
        <strain evidence="3">18JY67-1</strain>
    </source>
</reference>
<dbReference type="NCBIfam" id="TIGR02937">
    <property type="entry name" value="sigma70-ECF"/>
    <property type="match status" value="1"/>
</dbReference>
<dbReference type="AlphaFoldDB" id="A0A3Q8X9C6"/>
<dbReference type="KEGG" id="palb:EJC50_29515"/>
<dbReference type="SUPFAM" id="SSF88659">
    <property type="entry name" value="Sigma3 and sigma4 domains of RNA polymerase sigma factors"/>
    <property type="match status" value="1"/>
</dbReference>
<dbReference type="GO" id="GO:0016987">
    <property type="term" value="F:sigma factor activity"/>
    <property type="evidence" value="ECO:0007669"/>
    <property type="project" value="InterPro"/>
</dbReference>
<proteinExistence type="predicted"/>
<dbReference type="InterPro" id="IPR036388">
    <property type="entry name" value="WH-like_DNA-bd_sf"/>
</dbReference>
<dbReference type="CDD" id="cd06171">
    <property type="entry name" value="Sigma70_r4"/>
    <property type="match status" value="1"/>
</dbReference>
<feature type="domain" description="HTH luxR-type" evidence="1">
    <location>
        <begin position="125"/>
        <end position="183"/>
    </location>
</feature>
<dbReference type="InterPro" id="IPR013249">
    <property type="entry name" value="RNA_pol_sigma70_r4_t2"/>
</dbReference>
<dbReference type="GO" id="GO:0003677">
    <property type="term" value="F:DNA binding"/>
    <property type="evidence" value="ECO:0007669"/>
    <property type="project" value="InterPro"/>
</dbReference>
<dbReference type="InterPro" id="IPR014284">
    <property type="entry name" value="RNA_pol_sigma-70_dom"/>
</dbReference>
<dbReference type="SMART" id="SM00421">
    <property type="entry name" value="HTH_LUXR"/>
    <property type="match status" value="1"/>
</dbReference>